<evidence type="ECO:0000256" key="2">
    <source>
        <dbReference type="ARBA" id="ARBA00022448"/>
    </source>
</evidence>
<dbReference type="Gene3D" id="1.20.120.1770">
    <property type="match status" value="1"/>
</dbReference>
<reference evidence="9 10" key="1">
    <citation type="submission" date="2019-08" db="EMBL/GenBank/DDBJ databases">
        <title>Identification of a novel species of the genus Boseongicola.</title>
        <authorList>
            <person name="Zhang X.-Q."/>
        </authorList>
    </citation>
    <scope>NUCLEOTIDE SEQUENCE [LARGE SCALE GENOMIC DNA]</scope>
    <source>
        <strain evidence="9 10">HY14</strain>
    </source>
</reference>
<evidence type="ECO:0000256" key="3">
    <source>
        <dbReference type="ARBA" id="ARBA00022692"/>
    </source>
</evidence>
<dbReference type="AlphaFoldDB" id="A0A5D0RHM0"/>
<evidence type="ECO:0000256" key="7">
    <source>
        <dbReference type="SAM" id="Phobius"/>
    </source>
</evidence>
<protein>
    <recommendedName>
        <fullName evidence="8">Cytochrome b561 domain-containing protein</fullName>
    </recommendedName>
</protein>
<keyword evidence="5 7" id="KW-1133">Transmembrane helix</keyword>
<keyword evidence="6 7" id="KW-0472">Membrane</keyword>
<name>A0A5D0RHM0_9RHOB</name>
<dbReference type="SMART" id="SM00665">
    <property type="entry name" value="B561"/>
    <property type="match status" value="1"/>
</dbReference>
<evidence type="ECO:0000259" key="8">
    <source>
        <dbReference type="SMART" id="SM00665"/>
    </source>
</evidence>
<evidence type="ECO:0000256" key="4">
    <source>
        <dbReference type="ARBA" id="ARBA00022982"/>
    </source>
</evidence>
<dbReference type="Proteomes" id="UP000322080">
    <property type="component" value="Unassembled WGS sequence"/>
</dbReference>
<feature type="transmembrane region" description="Helical" evidence="7">
    <location>
        <begin position="187"/>
        <end position="206"/>
    </location>
</feature>
<evidence type="ECO:0000313" key="10">
    <source>
        <dbReference type="Proteomes" id="UP000322080"/>
    </source>
</evidence>
<keyword evidence="2" id="KW-0813">Transport</keyword>
<feature type="transmembrane region" description="Helical" evidence="7">
    <location>
        <begin position="26"/>
        <end position="44"/>
    </location>
</feature>
<proteinExistence type="predicted"/>
<keyword evidence="4" id="KW-0249">Electron transport</keyword>
<evidence type="ECO:0000313" key="9">
    <source>
        <dbReference type="EMBL" id="TYB80431.1"/>
    </source>
</evidence>
<feature type="domain" description="Cytochrome b561" evidence="8">
    <location>
        <begin position="24"/>
        <end position="180"/>
    </location>
</feature>
<keyword evidence="10" id="KW-1185">Reference proteome</keyword>
<dbReference type="InterPro" id="IPR006593">
    <property type="entry name" value="Cyt_b561/ferric_Rdtase_TM"/>
</dbReference>
<organism evidence="9 10">
    <name type="scientific">Maritimibacter fusiformis</name>
    <dbReference type="NCBI Taxonomy" id="2603819"/>
    <lineage>
        <taxon>Bacteria</taxon>
        <taxon>Pseudomonadati</taxon>
        <taxon>Pseudomonadota</taxon>
        <taxon>Alphaproteobacteria</taxon>
        <taxon>Rhodobacterales</taxon>
        <taxon>Roseobacteraceae</taxon>
        <taxon>Maritimibacter</taxon>
    </lineage>
</organism>
<gene>
    <name evidence="9" type="ORF">FVF75_12345</name>
</gene>
<evidence type="ECO:0000256" key="6">
    <source>
        <dbReference type="ARBA" id="ARBA00023136"/>
    </source>
</evidence>
<evidence type="ECO:0000256" key="1">
    <source>
        <dbReference type="ARBA" id="ARBA00004370"/>
    </source>
</evidence>
<feature type="transmembrane region" description="Helical" evidence="7">
    <location>
        <begin position="163"/>
        <end position="181"/>
    </location>
</feature>
<dbReference type="EMBL" id="VSIY01000013">
    <property type="protein sequence ID" value="TYB80431.1"/>
    <property type="molecule type" value="Genomic_DNA"/>
</dbReference>
<dbReference type="RefSeq" id="WP_148378328.1">
    <property type="nucleotide sequence ID" value="NZ_VSIY01000013.1"/>
</dbReference>
<keyword evidence="3 7" id="KW-0812">Transmembrane</keyword>
<evidence type="ECO:0000256" key="5">
    <source>
        <dbReference type="ARBA" id="ARBA00022989"/>
    </source>
</evidence>
<feature type="transmembrane region" description="Helical" evidence="7">
    <location>
        <begin position="77"/>
        <end position="98"/>
    </location>
</feature>
<accession>A0A5D0RHM0</accession>
<comment type="subcellular location">
    <subcellularLocation>
        <location evidence="1">Membrane</location>
    </subcellularLocation>
</comment>
<sequence>MAYEIPTEGTIPFLDITIPIHWDNHAILMFAIWFVVVPASVMFLRFGKIAPRLYGIPRGTPKWAWPELCWTVHKWSLYAAIGLALAGAAFAMLLSGGFSGTLHAWFGIGTLTLGALQIVSSWFRGSHGGRKAPAADPDNRATWGGDHFDMTAQRWWFEAWHKTSGYFALFLAGGAVGTGLAQHWMPLIAGALALVVVGGLIAAVVLQGLGHKHDTYQSVYGYHPENPFNKRRYAKMIEAEGEKP</sequence>
<comment type="caution">
    <text evidence="9">The sequence shown here is derived from an EMBL/GenBank/DDBJ whole genome shotgun (WGS) entry which is preliminary data.</text>
</comment>
<feature type="transmembrane region" description="Helical" evidence="7">
    <location>
        <begin position="104"/>
        <end position="123"/>
    </location>
</feature>
<dbReference type="GO" id="GO:0016020">
    <property type="term" value="C:membrane"/>
    <property type="evidence" value="ECO:0007669"/>
    <property type="project" value="UniProtKB-SubCell"/>
</dbReference>